<protein>
    <submittedName>
        <fullName evidence="2">Uncharacterized protein</fullName>
    </submittedName>
</protein>
<gene>
    <name evidence="2" type="ORF">WR25_15369</name>
</gene>
<organism evidence="2 3">
    <name type="scientific">Diploscapter pachys</name>
    <dbReference type="NCBI Taxonomy" id="2018661"/>
    <lineage>
        <taxon>Eukaryota</taxon>
        <taxon>Metazoa</taxon>
        <taxon>Ecdysozoa</taxon>
        <taxon>Nematoda</taxon>
        <taxon>Chromadorea</taxon>
        <taxon>Rhabditida</taxon>
        <taxon>Rhabditina</taxon>
        <taxon>Rhabditomorpha</taxon>
        <taxon>Rhabditoidea</taxon>
        <taxon>Rhabditidae</taxon>
        <taxon>Diploscapter</taxon>
    </lineage>
</organism>
<evidence type="ECO:0000313" key="2">
    <source>
        <dbReference type="EMBL" id="PAV81716.1"/>
    </source>
</evidence>
<comment type="caution">
    <text evidence="2">The sequence shown here is derived from an EMBL/GenBank/DDBJ whole genome shotgun (WGS) entry which is preliminary data.</text>
</comment>
<reference evidence="2 3" key="1">
    <citation type="journal article" date="2017" name="Curr. Biol.">
        <title>Genome architecture and evolution of a unichromosomal asexual nematode.</title>
        <authorList>
            <person name="Fradin H."/>
            <person name="Zegar C."/>
            <person name="Gutwein M."/>
            <person name="Lucas J."/>
            <person name="Kovtun M."/>
            <person name="Corcoran D."/>
            <person name="Baugh L.R."/>
            <person name="Kiontke K."/>
            <person name="Gunsalus K."/>
            <person name="Fitch D.H."/>
            <person name="Piano F."/>
        </authorList>
    </citation>
    <scope>NUCLEOTIDE SEQUENCE [LARGE SCALE GENOMIC DNA]</scope>
    <source>
        <strain evidence="2">PF1309</strain>
    </source>
</reference>
<dbReference type="Proteomes" id="UP000218231">
    <property type="component" value="Unassembled WGS sequence"/>
</dbReference>
<keyword evidence="3" id="KW-1185">Reference proteome</keyword>
<name>A0A2A2L644_9BILA</name>
<proteinExistence type="predicted"/>
<feature type="region of interest" description="Disordered" evidence="1">
    <location>
        <begin position="1"/>
        <end position="63"/>
    </location>
</feature>
<evidence type="ECO:0000256" key="1">
    <source>
        <dbReference type="SAM" id="MobiDB-lite"/>
    </source>
</evidence>
<accession>A0A2A2L644</accession>
<sequence length="192" mass="21284">MPAESRRIGESADILAPQRFGANWEKTRRGGGDGNGNRERNAQVTGENGGGAYGRQAGSKRWAKKKTGGAMDARMRLLEHCKNAAHKTGKDRAGELSLKMVRQAIDQHGHFVERVSRAPTIASHFSTSSKTGRENSILDPYHFHFVSKSVDFVTYLISATAETRTINGMRLKTVPLALHETNKNVRRVSERR</sequence>
<evidence type="ECO:0000313" key="3">
    <source>
        <dbReference type="Proteomes" id="UP000218231"/>
    </source>
</evidence>
<dbReference type="EMBL" id="LIAE01007139">
    <property type="protein sequence ID" value="PAV81716.1"/>
    <property type="molecule type" value="Genomic_DNA"/>
</dbReference>
<feature type="compositionally biased region" description="Basic and acidic residues" evidence="1">
    <location>
        <begin position="25"/>
        <end position="41"/>
    </location>
</feature>
<feature type="compositionally biased region" description="Basic and acidic residues" evidence="1">
    <location>
        <begin position="1"/>
        <end position="10"/>
    </location>
</feature>
<dbReference type="AlphaFoldDB" id="A0A2A2L644"/>